<organism evidence="2 3">
    <name type="scientific">Acanthocheilonema viteae</name>
    <name type="common">Filarial nematode worm</name>
    <name type="synonym">Dipetalonema viteae</name>
    <dbReference type="NCBI Taxonomy" id="6277"/>
    <lineage>
        <taxon>Eukaryota</taxon>
        <taxon>Metazoa</taxon>
        <taxon>Ecdysozoa</taxon>
        <taxon>Nematoda</taxon>
        <taxon>Chromadorea</taxon>
        <taxon>Rhabditida</taxon>
        <taxon>Spirurina</taxon>
        <taxon>Spiruromorpha</taxon>
        <taxon>Filarioidea</taxon>
        <taxon>Onchocercidae</taxon>
        <taxon>Acanthocheilonema</taxon>
    </lineage>
</organism>
<dbReference type="OrthoDB" id="5853746at2759"/>
<protein>
    <recommendedName>
        <fullName evidence="1">DUF5641 domain-containing protein</fullName>
    </recommendedName>
</protein>
<feature type="domain" description="DUF5641" evidence="1">
    <location>
        <begin position="123"/>
        <end position="178"/>
    </location>
</feature>
<keyword evidence="3" id="KW-1185">Reference proteome</keyword>
<dbReference type="InterPro" id="IPR040676">
    <property type="entry name" value="DUF5641"/>
</dbReference>
<sequence>MLNEIDEKELNIAPFGNKNPNTCLTTRTEVAVKIEKKRTILLETETAREIKNPYVDNIILSTSQKKEALNKYQEIKSIFKDASMNVREFFSNDQIFNSQLPKSDLAQDRYQLAHKSPRNVKRREPVEVVLLDEPHTPRGTWKLARIKKLNVANDGHVRSAQIEPPLRKLLNRPVNTLYPFEVSTEEQ</sequence>
<gene>
    <name evidence="2" type="ORF">NAV_LOCUS2936</name>
</gene>
<evidence type="ECO:0000313" key="3">
    <source>
        <dbReference type="Proteomes" id="UP000276991"/>
    </source>
</evidence>
<accession>A0A498SE73</accession>
<dbReference type="AlphaFoldDB" id="A0A498SE73"/>
<dbReference type="Proteomes" id="UP000276991">
    <property type="component" value="Unassembled WGS sequence"/>
</dbReference>
<dbReference type="Pfam" id="PF18701">
    <property type="entry name" value="DUF5641"/>
    <property type="match status" value="1"/>
</dbReference>
<evidence type="ECO:0000313" key="2">
    <source>
        <dbReference type="EMBL" id="VBB28106.1"/>
    </source>
</evidence>
<name>A0A498SE73_ACAVI</name>
<reference evidence="2 3" key="1">
    <citation type="submission" date="2018-08" db="EMBL/GenBank/DDBJ databases">
        <authorList>
            <person name="Laetsch R D."/>
            <person name="Stevens L."/>
            <person name="Kumar S."/>
            <person name="Blaxter L. M."/>
        </authorList>
    </citation>
    <scope>NUCLEOTIDE SEQUENCE [LARGE SCALE GENOMIC DNA]</scope>
</reference>
<evidence type="ECO:0000259" key="1">
    <source>
        <dbReference type="Pfam" id="PF18701"/>
    </source>
</evidence>
<dbReference type="EMBL" id="UPTC01000345">
    <property type="protein sequence ID" value="VBB28106.1"/>
    <property type="molecule type" value="Genomic_DNA"/>
</dbReference>
<proteinExistence type="predicted"/>